<name>A0A0A1UB86_ENTIV</name>
<keyword evidence="3" id="KW-1185">Reference proteome</keyword>
<evidence type="ECO:0000256" key="1">
    <source>
        <dbReference type="SAM" id="MobiDB-lite"/>
    </source>
</evidence>
<evidence type="ECO:0000313" key="2">
    <source>
        <dbReference type="EMBL" id="ELP92446.1"/>
    </source>
</evidence>
<dbReference type="EMBL" id="KB206368">
    <property type="protein sequence ID" value="ELP92446.1"/>
    <property type="molecule type" value="Genomic_DNA"/>
</dbReference>
<accession>A0A0A1UB86</accession>
<feature type="region of interest" description="Disordered" evidence="1">
    <location>
        <begin position="576"/>
        <end position="607"/>
    </location>
</feature>
<sequence length="607" mass="71061">MGVVHLEPIYLANVAIYIDRFSSFETFQCVSKNCVTALEMLHINPPKLCVGMKYLVRVLPQLNTVFFSMENATNELKGDLINKVRWIDSTKETTRCEKIAPQFEDKIQKLRIFPYDIKNLAKYFYLNYLIIEQFNTIDLDKLKDVLSFKNITKVIVYIINENLEKKDINLIKTISSNSQACHLTVVAKDTPNYEDKNLRILQIDVNALRTRKIEINLNSSKEQNTDEQFNEDNLEVPFMIQEEMHFSFKMQRNDYDYKITQIEKIDVLESIFLSGSVSKIKVNVIGDAFDSEKFLKNFHHFANDFQTIMNEHSKNYYVSEDIFNMIGAPDLFQIDIDAFIEGKTLIFDINFIGDFKEKKSKKYDVQDDIIKTERNNKNIEKLMEGFVLKNEIYKGEITLFVDLHVENCKADLSHKNVTFELKFGNFEKEKPKFVLRKGGLLTSNFYISKLSINNLVFKRVDIPSVNTYVFKGVKYEINNFDNKKECFVTCLSDCNYTERLKKIDINKTIVFPQNKTIKFEPKYICDTVLYTIDYRVMGNIPKFELVLTLINRDDESVKRTYSKQKIKVEKTIKQDVSDESDEEYIQSEESENESVDEADKCYLWGGD</sequence>
<dbReference type="Proteomes" id="UP000014680">
    <property type="component" value="Unassembled WGS sequence"/>
</dbReference>
<gene>
    <name evidence="2" type="ORF">EIN_523240</name>
</gene>
<organism evidence="2 3">
    <name type="scientific">Entamoeba invadens IP1</name>
    <dbReference type="NCBI Taxonomy" id="370355"/>
    <lineage>
        <taxon>Eukaryota</taxon>
        <taxon>Amoebozoa</taxon>
        <taxon>Evosea</taxon>
        <taxon>Archamoebae</taxon>
        <taxon>Mastigamoebida</taxon>
        <taxon>Entamoebidae</taxon>
        <taxon>Entamoeba</taxon>
    </lineage>
</organism>
<protein>
    <submittedName>
        <fullName evidence="2">Uncharacterized protein</fullName>
    </submittedName>
</protein>
<dbReference type="OrthoDB" id="27322at2759"/>
<dbReference type="AlphaFoldDB" id="A0A0A1UB86"/>
<dbReference type="VEuPathDB" id="AmoebaDB:EIN_523240"/>
<reference evidence="2 3" key="1">
    <citation type="submission" date="2012-10" db="EMBL/GenBank/DDBJ databases">
        <authorList>
            <person name="Zafar N."/>
            <person name="Inman J."/>
            <person name="Hall N."/>
            <person name="Lorenzi H."/>
            <person name="Caler E."/>
        </authorList>
    </citation>
    <scope>NUCLEOTIDE SEQUENCE [LARGE SCALE GENOMIC DNA]</scope>
    <source>
        <strain evidence="2 3">IP1</strain>
    </source>
</reference>
<dbReference type="GeneID" id="14891455"/>
<proteinExistence type="predicted"/>
<evidence type="ECO:0000313" key="3">
    <source>
        <dbReference type="Proteomes" id="UP000014680"/>
    </source>
</evidence>
<dbReference type="KEGG" id="eiv:EIN_523240"/>
<feature type="compositionally biased region" description="Acidic residues" evidence="1">
    <location>
        <begin position="577"/>
        <end position="596"/>
    </location>
</feature>
<dbReference type="RefSeq" id="XP_004259217.1">
    <property type="nucleotide sequence ID" value="XM_004259169.1"/>
</dbReference>